<dbReference type="Proteomes" id="UP000030428">
    <property type="component" value="Unassembled WGS sequence"/>
</dbReference>
<dbReference type="PANTHER" id="PTHR43581">
    <property type="entry name" value="ATP/GTP PHOSPHATASE"/>
    <property type="match status" value="1"/>
</dbReference>
<dbReference type="GO" id="GO:0016887">
    <property type="term" value="F:ATP hydrolysis activity"/>
    <property type="evidence" value="ECO:0007669"/>
    <property type="project" value="InterPro"/>
</dbReference>
<dbReference type="InterPro" id="IPR027417">
    <property type="entry name" value="P-loop_NTPase"/>
</dbReference>
<evidence type="ECO:0000313" key="3">
    <source>
        <dbReference type="Proteomes" id="UP000030428"/>
    </source>
</evidence>
<dbReference type="InterPro" id="IPR051396">
    <property type="entry name" value="Bact_Antivir_Def_Nuclease"/>
</dbReference>
<sequence>MANNATPPPAYFKTLTIENVKCFKAEQTIDLSDGNGKPAQWTIILGDNNTGKTTLLRCLARFDFRTFINPRENSSEKKISHDESIKSHLLIKESGTWKFKDRFWDEKIAGLIIYGYGTARRMDTSSLSEKENKYATSSLFSDDMTLINAEEWLLQTDYAVKNGVKAAASRLAKIKQVLTSGILPDVTDFRFTTTKDLKSFVEFKTDYGSVRLNELGYGYQSMVAWVVDLAKRLFERYPESENPLAEPSIVLVDEIDLHLHPEWQRKIIQFLTAQFPSTQFIVSSHSPLIVQSANNINLVLLEKQSDHVTIRQPNLTTYQGWTIEEILNELMDLGEKTLSDNYLALIKQFDEALDKEDYAKAKAAYDELDKILHPESSQRKLLRIQMSSLMPETV</sequence>
<gene>
    <name evidence="2" type="ORF">PN36_30910</name>
</gene>
<dbReference type="SUPFAM" id="SSF52540">
    <property type="entry name" value="P-loop containing nucleoside triphosphate hydrolases"/>
    <property type="match status" value="1"/>
</dbReference>
<dbReference type="GO" id="GO:0005524">
    <property type="term" value="F:ATP binding"/>
    <property type="evidence" value="ECO:0007669"/>
    <property type="project" value="InterPro"/>
</dbReference>
<dbReference type="Gene3D" id="3.40.50.300">
    <property type="entry name" value="P-loop containing nucleotide triphosphate hydrolases"/>
    <property type="match status" value="1"/>
</dbReference>
<feature type="domain" description="ATPase AAA-type core" evidence="1">
    <location>
        <begin position="42"/>
        <end position="290"/>
    </location>
</feature>
<dbReference type="PANTHER" id="PTHR43581:SF4">
    <property type="entry name" value="ATP_GTP PHOSPHATASE"/>
    <property type="match status" value="1"/>
</dbReference>
<accession>A0A0A6PHS2</accession>
<comment type="caution">
    <text evidence="2">The sequence shown here is derived from an EMBL/GenBank/DDBJ whole genome shotgun (WGS) entry which is preliminary data.</text>
</comment>
<name>A0A0A6PHS2_9GAMM</name>
<dbReference type="EMBL" id="JSZA02000237">
    <property type="protein sequence ID" value="KHD09759.1"/>
    <property type="molecule type" value="Genomic_DNA"/>
</dbReference>
<dbReference type="AlphaFoldDB" id="A0A0A6PHS2"/>
<protein>
    <recommendedName>
        <fullName evidence="1">ATPase AAA-type core domain-containing protein</fullName>
    </recommendedName>
</protein>
<reference evidence="2 3" key="1">
    <citation type="journal article" date="2016" name="Front. Microbiol.">
        <title>Single-Cell (Meta-)Genomics of a Dimorphic Candidatus Thiomargarita nelsonii Reveals Genomic Plasticity.</title>
        <authorList>
            <person name="Flood B.E."/>
            <person name="Fliss P."/>
            <person name="Jones D.S."/>
            <person name="Dick G.J."/>
            <person name="Jain S."/>
            <person name="Kaster A.K."/>
            <person name="Winkel M."/>
            <person name="Mussmann M."/>
            <person name="Bailey J."/>
        </authorList>
    </citation>
    <scope>NUCLEOTIDE SEQUENCE [LARGE SCALE GENOMIC DNA]</scope>
    <source>
        <strain evidence="2">Hydrate Ridge</strain>
    </source>
</reference>
<proteinExistence type="predicted"/>
<dbReference type="Pfam" id="PF13304">
    <property type="entry name" value="AAA_21"/>
    <property type="match status" value="1"/>
</dbReference>
<evidence type="ECO:0000259" key="1">
    <source>
        <dbReference type="Pfam" id="PF13304"/>
    </source>
</evidence>
<organism evidence="2 3">
    <name type="scientific">Candidatus Thiomargarita nelsonii</name>
    <dbReference type="NCBI Taxonomy" id="1003181"/>
    <lineage>
        <taxon>Bacteria</taxon>
        <taxon>Pseudomonadati</taxon>
        <taxon>Pseudomonadota</taxon>
        <taxon>Gammaproteobacteria</taxon>
        <taxon>Thiotrichales</taxon>
        <taxon>Thiotrichaceae</taxon>
        <taxon>Thiomargarita</taxon>
    </lineage>
</organism>
<keyword evidence="3" id="KW-1185">Reference proteome</keyword>
<evidence type="ECO:0000313" key="2">
    <source>
        <dbReference type="EMBL" id="KHD09759.1"/>
    </source>
</evidence>
<dbReference type="InterPro" id="IPR003959">
    <property type="entry name" value="ATPase_AAA_core"/>
</dbReference>